<keyword evidence="1 2" id="KW-0238">DNA-binding</keyword>
<evidence type="ECO:0000256" key="2">
    <source>
        <dbReference type="PROSITE-ProRule" id="PRU00335"/>
    </source>
</evidence>
<dbReference type="SUPFAM" id="SSF46689">
    <property type="entry name" value="Homeodomain-like"/>
    <property type="match status" value="1"/>
</dbReference>
<proteinExistence type="predicted"/>
<dbReference type="PANTHER" id="PTHR30055">
    <property type="entry name" value="HTH-TYPE TRANSCRIPTIONAL REGULATOR RUTR"/>
    <property type="match status" value="1"/>
</dbReference>
<dbReference type="Gene3D" id="1.10.357.10">
    <property type="entry name" value="Tetracycline Repressor, domain 2"/>
    <property type="match status" value="1"/>
</dbReference>
<dbReference type="EMBL" id="JYIX01000037">
    <property type="protein sequence ID" value="KJL32271.1"/>
    <property type="molecule type" value="Genomic_DNA"/>
</dbReference>
<dbReference type="PRINTS" id="PR00455">
    <property type="entry name" value="HTHTETR"/>
</dbReference>
<dbReference type="PANTHER" id="PTHR30055:SF226">
    <property type="entry name" value="HTH-TYPE TRANSCRIPTIONAL REGULATOR PKSA"/>
    <property type="match status" value="1"/>
</dbReference>
<dbReference type="Pfam" id="PF00440">
    <property type="entry name" value="TetR_N"/>
    <property type="match status" value="1"/>
</dbReference>
<dbReference type="AlphaFoldDB" id="A0A0F0LL81"/>
<dbReference type="RefSeq" id="WP_045272788.1">
    <property type="nucleotide sequence ID" value="NZ_JYIX01000037.1"/>
</dbReference>
<sequence>MAHRGIYPKGVARRDEILDRALELVGSKGYSNVSLRDIAERVGVRPAALLHYFDSKEELFTEILRRRDERDEMSPSAESASASREAYLQIVRHNADVPGLIALYSRLAVDAADPDHPAHSFFVARNEMQLQFTNEFAGGHGDVPAGMPLSVDMTTRIMVAVTDGLQLQWLIDPDVDMAATIDALLDVLVPALRASTPQQPPRHADGD</sequence>
<evidence type="ECO:0000256" key="1">
    <source>
        <dbReference type="ARBA" id="ARBA00023125"/>
    </source>
</evidence>
<evidence type="ECO:0000313" key="4">
    <source>
        <dbReference type="EMBL" id="KJL32271.1"/>
    </source>
</evidence>
<comment type="caution">
    <text evidence="4">The sequence shown here is derived from an EMBL/GenBank/DDBJ whole genome shotgun (WGS) entry which is preliminary data.</text>
</comment>
<dbReference type="GO" id="GO:0003700">
    <property type="term" value="F:DNA-binding transcription factor activity"/>
    <property type="evidence" value="ECO:0007669"/>
    <property type="project" value="TreeGrafter"/>
</dbReference>
<gene>
    <name evidence="4" type="primary">kstR2_5</name>
    <name evidence="4" type="ORF">RS86_02743</name>
</gene>
<dbReference type="InterPro" id="IPR009057">
    <property type="entry name" value="Homeodomain-like_sf"/>
</dbReference>
<accession>A0A0F0LL81</accession>
<dbReference type="SUPFAM" id="SSF48498">
    <property type="entry name" value="Tetracyclin repressor-like, C-terminal domain"/>
    <property type="match status" value="1"/>
</dbReference>
<dbReference type="PATRIC" id="fig|582680.6.peg.2815"/>
<keyword evidence="5" id="KW-1185">Reference proteome</keyword>
<feature type="DNA-binding region" description="H-T-H motif" evidence="2">
    <location>
        <begin position="34"/>
        <end position="53"/>
    </location>
</feature>
<dbReference type="Proteomes" id="UP000033740">
    <property type="component" value="Unassembled WGS sequence"/>
</dbReference>
<reference evidence="4 5" key="1">
    <citation type="submission" date="2015-02" db="EMBL/GenBank/DDBJ databases">
        <title>Draft genome sequences of ten Microbacterium spp. with emphasis on heavy metal contaminated environments.</title>
        <authorList>
            <person name="Corretto E."/>
        </authorList>
    </citation>
    <scope>NUCLEOTIDE SEQUENCE [LARGE SCALE GENOMIC DNA]</scope>
    <source>
        <strain evidence="4 5">ARN176</strain>
    </source>
</reference>
<dbReference type="InterPro" id="IPR050109">
    <property type="entry name" value="HTH-type_TetR-like_transc_reg"/>
</dbReference>
<dbReference type="GO" id="GO:0000976">
    <property type="term" value="F:transcription cis-regulatory region binding"/>
    <property type="evidence" value="ECO:0007669"/>
    <property type="project" value="TreeGrafter"/>
</dbReference>
<name>A0A0F0LL81_9MICO</name>
<evidence type="ECO:0000313" key="5">
    <source>
        <dbReference type="Proteomes" id="UP000033740"/>
    </source>
</evidence>
<dbReference type="InterPro" id="IPR001647">
    <property type="entry name" value="HTH_TetR"/>
</dbReference>
<protein>
    <submittedName>
        <fullName evidence="4">HTH-type transcriptional repressor KstR2</fullName>
    </submittedName>
</protein>
<evidence type="ECO:0000259" key="3">
    <source>
        <dbReference type="PROSITE" id="PS50977"/>
    </source>
</evidence>
<organism evidence="4 5">
    <name type="scientific">Microbacterium azadirachtae</name>
    <dbReference type="NCBI Taxonomy" id="582680"/>
    <lineage>
        <taxon>Bacteria</taxon>
        <taxon>Bacillati</taxon>
        <taxon>Actinomycetota</taxon>
        <taxon>Actinomycetes</taxon>
        <taxon>Micrococcales</taxon>
        <taxon>Microbacteriaceae</taxon>
        <taxon>Microbacterium</taxon>
    </lineage>
</organism>
<dbReference type="InterPro" id="IPR036271">
    <property type="entry name" value="Tet_transcr_reg_TetR-rel_C_sf"/>
</dbReference>
<dbReference type="PROSITE" id="PS50977">
    <property type="entry name" value="HTH_TETR_2"/>
    <property type="match status" value="1"/>
</dbReference>
<feature type="domain" description="HTH tetR-type" evidence="3">
    <location>
        <begin position="11"/>
        <end position="71"/>
    </location>
</feature>